<dbReference type="InterPro" id="IPR036874">
    <property type="entry name" value="Carbonic_anhydrase_sf"/>
</dbReference>
<dbReference type="GO" id="GO:0004089">
    <property type="term" value="F:carbonate dehydratase activity"/>
    <property type="evidence" value="ECO:0007669"/>
    <property type="project" value="InterPro"/>
</dbReference>
<dbReference type="AlphaFoldDB" id="A0AAJ2U0V6"/>
<accession>A0AAJ2U0V6</accession>
<reference evidence="2" key="1">
    <citation type="submission" date="2023-10" db="EMBL/GenBank/DDBJ databases">
        <title>Screening of Alkalihalophilus pseudofirmusBZ-TG-HK211 and Its Alleviation of Salt Stress on Rapeseed Growth.</title>
        <authorList>
            <person name="Zhao B."/>
            <person name="Guo T."/>
        </authorList>
    </citation>
    <scope>NUCLEOTIDE SEQUENCE</scope>
    <source>
        <strain evidence="2">BZ-TG-HK211</strain>
    </source>
</reference>
<dbReference type="SUPFAM" id="SSF53056">
    <property type="entry name" value="beta-carbonic anhydrase, cab"/>
    <property type="match status" value="1"/>
</dbReference>
<dbReference type="Proteomes" id="UP001285636">
    <property type="component" value="Unassembled WGS sequence"/>
</dbReference>
<dbReference type="RefSeq" id="WP_323466978.1">
    <property type="nucleotide sequence ID" value="NZ_CP144224.1"/>
</dbReference>
<dbReference type="PANTHER" id="PTHR43175">
    <property type="entry name" value="CARBONIC ANHYDRASE"/>
    <property type="match status" value="1"/>
</dbReference>
<evidence type="ECO:0000256" key="1">
    <source>
        <dbReference type="ARBA" id="ARBA00006217"/>
    </source>
</evidence>
<dbReference type="EMBL" id="JAWJAY010000003">
    <property type="protein sequence ID" value="MDV2886109.1"/>
    <property type="molecule type" value="Genomic_DNA"/>
</dbReference>
<evidence type="ECO:0000313" key="2">
    <source>
        <dbReference type="EMBL" id="MDV2886109.1"/>
    </source>
</evidence>
<dbReference type="GO" id="GO:0008270">
    <property type="term" value="F:zinc ion binding"/>
    <property type="evidence" value="ECO:0007669"/>
    <property type="project" value="InterPro"/>
</dbReference>
<dbReference type="Gene3D" id="3.40.1050.10">
    <property type="entry name" value="Carbonic anhydrase"/>
    <property type="match status" value="1"/>
</dbReference>
<evidence type="ECO:0000313" key="3">
    <source>
        <dbReference type="Proteomes" id="UP001285636"/>
    </source>
</evidence>
<comment type="caution">
    <text evidence="2">The sequence shown here is derived from an EMBL/GenBank/DDBJ whole genome shotgun (WGS) entry which is preliminary data.</text>
</comment>
<dbReference type="InterPro" id="IPR001765">
    <property type="entry name" value="Carbonic_anhydrase"/>
</dbReference>
<comment type="similarity">
    <text evidence="1">Belongs to the beta-class carbonic anhydrase family.</text>
</comment>
<dbReference type="PANTHER" id="PTHR43175:SF1">
    <property type="entry name" value="CARBONIC ANHYDRASE-LIKE PROTEIN YBCF-RELATED"/>
    <property type="match status" value="1"/>
</dbReference>
<protein>
    <recommendedName>
        <fullName evidence="4">Carbonic anhydrase</fullName>
    </recommendedName>
</protein>
<name>A0AAJ2U0V6_ALKPS</name>
<proteinExistence type="inferred from homology"/>
<gene>
    <name evidence="2" type="ORF">RYX45_13040</name>
</gene>
<sequence>MEKKTAGKKTLIITSLEGNQSLWLSSVLKKPLDELLFIHSYGSFISQSYGCIIRSIIMAAYYENVEDVYVIGVEVDKESKVHREDLLLKMEEAGVSASTLHTLDYIRVVEKDIIAWLTGPEDMKEVIKKNIDLIERHPLMPKTINVQGFITAKGANTLKAI</sequence>
<evidence type="ECO:0008006" key="4">
    <source>
        <dbReference type="Google" id="ProtNLM"/>
    </source>
</evidence>
<organism evidence="2 3">
    <name type="scientific">Alkalihalophilus pseudofirmus</name>
    <name type="common">Bacillus pseudofirmus</name>
    <dbReference type="NCBI Taxonomy" id="79885"/>
    <lineage>
        <taxon>Bacteria</taxon>
        <taxon>Bacillati</taxon>
        <taxon>Bacillota</taxon>
        <taxon>Bacilli</taxon>
        <taxon>Bacillales</taxon>
        <taxon>Bacillaceae</taxon>
        <taxon>Alkalihalophilus</taxon>
    </lineage>
</organism>